<dbReference type="PANTHER" id="PTHR30203">
    <property type="entry name" value="OUTER MEMBRANE CATION EFFLUX PROTEIN"/>
    <property type="match status" value="1"/>
</dbReference>
<reference evidence="3 4" key="1">
    <citation type="submission" date="2019-10" db="EMBL/GenBank/DDBJ databases">
        <title>Cardiobacteriales fam. a chemoheterotrophic member of the order Cardiobacteriales, and proposal of Cardiobacteriales fam. nov.</title>
        <authorList>
            <person name="Wang C."/>
        </authorList>
    </citation>
    <scope>NUCLEOTIDE SEQUENCE [LARGE SCALE GENOMIC DNA]</scope>
    <source>
        <strain evidence="3 4">ML27</strain>
    </source>
</reference>
<dbReference type="SUPFAM" id="SSF56954">
    <property type="entry name" value="Outer membrane efflux proteins (OEP)"/>
    <property type="match status" value="1"/>
</dbReference>
<organism evidence="3 4">
    <name type="scientific">Ostreibacterium oceani</name>
    <dbReference type="NCBI Taxonomy" id="2654998"/>
    <lineage>
        <taxon>Bacteria</taxon>
        <taxon>Pseudomonadati</taxon>
        <taxon>Pseudomonadota</taxon>
        <taxon>Gammaproteobacteria</taxon>
        <taxon>Cardiobacteriales</taxon>
        <taxon>Ostreibacteriaceae</taxon>
        <taxon>Ostreibacterium</taxon>
    </lineage>
</organism>
<keyword evidence="4" id="KW-1185">Reference proteome</keyword>
<comment type="caution">
    <text evidence="3">The sequence shown here is derived from an EMBL/GenBank/DDBJ whole genome shotgun (WGS) entry which is preliminary data.</text>
</comment>
<dbReference type="PANTHER" id="PTHR30203:SF29">
    <property type="entry name" value="PROTEIN CYAE"/>
    <property type="match status" value="1"/>
</dbReference>
<evidence type="ECO:0008006" key="5">
    <source>
        <dbReference type="Google" id="ProtNLM"/>
    </source>
</evidence>
<dbReference type="Proteomes" id="UP000471298">
    <property type="component" value="Unassembled WGS sequence"/>
</dbReference>
<dbReference type="InterPro" id="IPR003423">
    <property type="entry name" value="OMP_efflux"/>
</dbReference>
<gene>
    <name evidence="3" type="ORF">GCU85_09380</name>
</gene>
<dbReference type="Gene3D" id="1.20.1600.10">
    <property type="entry name" value="Outer membrane efflux proteins (OEP)"/>
    <property type="match status" value="1"/>
</dbReference>
<sequence length="462" mass="49800">MMKPMRMAVKKLAISGLITILLAGCATKPEPHRLGFVAPLPEGYAEVLAASGGIEIAQSLSEIFKDDKLRDLLARATAENFSILLAKAQLKAAGFDVNVASASQLPDLTLGGQASRQRNNAVSAASNQFAVSLDSQWEVDIWGSVSASVLLAEKGVEQAEWALAAAKQSVAAQMTQAYLRVIQAKRLAEIADNEWQSYVSIEAAISNQFSLGLAGAQDLDNARSARYAAKNRLTADQLEITRAKKSLNQLLAIYPGEPVAVGDAYPQVVAQIDAGVPSELLMRRPDIQQAYLAVKQADTRAKIAYKALFPSFRLTGSLGRSSDTLSGLTSGNLNVWQLAAGIVQPLFDNGRRKAVLGQNSALAEAAYYRYQETILAALTEVEILLSTHNALIAQQQAMKQSLHYAEIAETNARSDYANGLVSIFELLNAQQSKYNAQRSVENLRYASYQNRVSLALALGKAI</sequence>
<dbReference type="Gene3D" id="2.20.200.10">
    <property type="entry name" value="Outer membrane efflux proteins (OEP)"/>
    <property type="match status" value="1"/>
</dbReference>
<evidence type="ECO:0000256" key="1">
    <source>
        <dbReference type="ARBA" id="ARBA00007613"/>
    </source>
</evidence>
<dbReference type="Pfam" id="PF02321">
    <property type="entry name" value="OEP"/>
    <property type="match status" value="2"/>
</dbReference>
<feature type="chain" id="PRO_5026934145" description="NodT family efflux transporter outer membrane factor (OMF) lipoprotein" evidence="2">
    <location>
        <begin position="24"/>
        <end position="462"/>
    </location>
</feature>
<dbReference type="AlphaFoldDB" id="A0A6N7F4X7"/>
<proteinExistence type="inferred from homology"/>
<keyword evidence="2" id="KW-0732">Signal</keyword>
<dbReference type="InParanoid" id="A0A6N7F4X7"/>
<evidence type="ECO:0000313" key="4">
    <source>
        <dbReference type="Proteomes" id="UP000471298"/>
    </source>
</evidence>
<dbReference type="InterPro" id="IPR010131">
    <property type="entry name" value="MdtP/NodT-like"/>
</dbReference>
<feature type="signal peptide" evidence="2">
    <location>
        <begin position="1"/>
        <end position="23"/>
    </location>
</feature>
<protein>
    <recommendedName>
        <fullName evidence="5">NodT family efflux transporter outer membrane factor (OMF) lipoprotein</fullName>
    </recommendedName>
</protein>
<comment type="similarity">
    <text evidence="1">Belongs to the outer membrane factor (OMF) (TC 1.B.17) family.</text>
</comment>
<dbReference type="EMBL" id="WHNW01000014">
    <property type="protein sequence ID" value="MPV86936.1"/>
    <property type="molecule type" value="Genomic_DNA"/>
</dbReference>
<name>A0A6N7F4X7_9GAMM</name>
<accession>A0A6N7F4X7</accession>
<dbReference type="GO" id="GO:0015562">
    <property type="term" value="F:efflux transmembrane transporter activity"/>
    <property type="evidence" value="ECO:0007669"/>
    <property type="project" value="InterPro"/>
</dbReference>
<dbReference type="PROSITE" id="PS51257">
    <property type="entry name" value="PROKAR_LIPOPROTEIN"/>
    <property type="match status" value="1"/>
</dbReference>
<evidence type="ECO:0000256" key="2">
    <source>
        <dbReference type="SAM" id="SignalP"/>
    </source>
</evidence>
<evidence type="ECO:0000313" key="3">
    <source>
        <dbReference type="EMBL" id="MPV86936.1"/>
    </source>
</evidence>